<evidence type="ECO:0000256" key="9">
    <source>
        <dbReference type="ARBA" id="ARBA00023180"/>
    </source>
</evidence>
<evidence type="ECO:0000256" key="10">
    <source>
        <dbReference type="ARBA" id="ARBA00023286"/>
    </source>
</evidence>
<keyword evidence="7 13" id="KW-0472">Membrane</keyword>
<evidence type="ECO:0000256" key="3">
    <source>
        <dbReference type="ARBA" id="ARBA00022448"/>
    </source>
</evidence>
<dbReference type="PANTHER" id="PTHR18966">
    <property type="entry name" value="IONOTROPIC GLUTAMATE RECEPTOR"/>
    <property type="match status" value="1"/>
</dbReference>
<comment type="subcellular location">
    <subcellularLocation>
        <location evidence="1">Membrane</location>
        <topology evidence="1">Multi-pass membrane protein</topology>
    </subcellularLocation>
</comment>
<keyword evidence="11" id="KW-0407">Ion channel</keyword>
<feature type="transmembrane region" description="Helical" evidence="13">
    <location>
        <begin position="201"/>
        <end position="222"/>
    </location>
</feature>
<evidence type="ECO:0000256" key="2">
    <source>
        <dbReference type="ARBA" id="ARBA00008685"/>
    </source>
</evidence>
<feature type="region of interest" description="Disordered" evidence="12">
    <location>
        <begin position="229"/>
        <end position="280"/>
    </location>
</feature>
<organism evidence="15 16">
    <name type="scientific">Penaeus vannamei</name>
    <name type="common">Whiteleg shrimp</name>
    <name type="synonym">Litopenaeus vannamei</name>
    <dbReference type="NCBI Taxonomy" id="6689"/>
    <lineage>
        <taxon>Eukaryota</taxon>
        <taxon>Metazoa</taxon>
        <taxon>Ecdysozoa</taxon>
        <taxon>Arthropoda</taxon>
        <taxon>Crustacea</taxon>
        <taxon>Multicrustacea</taxon>
        <taxon>Malacostraca</taxon>
        <taxon>Eumalacostraca</taxon>
        <taxon>Eucarida</taxon>
        <taxon>Decapoda</taxon>
        <taxon>Dendrobranchiata</taxon>
        <taxon>Penaeoidea</taxon>
        <taxon>Penaeidae</taxon>
        <taxon>Penaeus</taxon>
    </lineage>
</organism>
<name>A0A3R7PC05_PENVA</name>
<keyword evidence="3" id="KW-0813">Transport</keyword>
<dbReference type="Proteomes" id="UP000283509">
    <property type="component" value="Unassembled WGS sequence"/>
</dbReference>
<comment type="similarity">
    <text evidence="2">Belongs to the glutamate-gated ion channel (TC 1.A.10.1) family.</text>
</comment>
<dbReference type="SMART" id="SM00079">
    <property type="entry name" value="PBPe"/>
    <property type="match status" value="1"/>
</dbReference>
<dbReference type="Gene3D" id="3.40.190.10">
    <property type="entry name" value="Periplasmic binding protein-like II"/>
    <property type="match status" value="2"/>
</dbReference>
<dbReference type="SUPFAM" id="SSF53850">
    <property type="entry name" value="Periplasmic binding protein-like II"/>
    <property type="match status" value="1"/>
</dbReference>
<evidence type="ECO:0000256" key="8">
    <source>
        <dbReference type="ARBA" id="ARBA00023170"/>
    </source>
</evidence>
<keyword evidence="4 13" id="KW-0812">Transmembrane</keyword>
<dbReference type="OrthoDB" id="5984008at2759"/>
<comment type="caution">
    <text evidence="15">The sequence shown here is derived from an EMBL/GenBank/DDBJ whole genome shotgun (WGS) entry which is preliminary data.</text>
</comment>
<dbReference type="STRING" id="6689.A0A3R7PC05"/>
<dbReference type="Pfam" id="PF10613">
    <property type="entry name" value="Lig_chan-Glu_bd"/>
    <property type="match status" value="1"/>
</dbReference>
<evidence type="ECO:0000256" key="13">
    <source>
        <dbReference type="SAM" id="Phobius"/>
    </source>
</evidence>
<evidence type="ECO:0000256" key="12">
    <source>
        <dbReference type="SAM" id="MobiDB-lite"/>
    </source>
</evidence>
<protein>
    <submittedName>
        <fullName evidence="15">Glutamate receptor, ionotropic, N-methyl D-aspartate 1</fullName>
    </submittedName>
</protein>
<feature type="compositionally biased region" description="Basic and acidic residues" evidence="12">
    <location>
        <begin position="266"/>
        <end position="280"/>
    </location>
</feature>
<evidence type="ECO:0000313" key="16">
    <source>
        <dbReference type="Proteomes" id="UP000283509"/>
    </source>
</evidence>
<evidence type="ECO:0000313" key="15">
    <source>
        <dbReference type="EMBL" id="ROT66294.1"/>
    </source>
</evidence>
<keyword evidence="10" id="KW-1071">Ligand-gated ion channel</keyword>
<accession>A0A3R7PC05</accession>
<keyword evidence="16" id="KW-1185">Reference proteome</keyword>
<keyword evidence="6" id="KW-0406">Ion transport</keyword>
<sequence length="436" mass="49967">MFFIWLYWYGKKEWSGLIGKLTRGVEGVDLVLAPLTINPERSQAIDFSKPFKYHGITILIKRLRNPVENFTFATVKGSAVDMFFRRKTVSWKRIIMTLLTRASRLNLHAFIWESSRLEYEASQDCDLVTVGELFGRSGFGIGLRKASPWSEKITIDILELHERGFMEKLDRSWIWNDHSPCQDIFGEDFSKRLGLKNLEGIFLMVAGGIFTGIALVFIEILYDRCKSKHGQATPQNHRRANDDDQYDAENEKDSKGLPLSSNISNGHRESTASDSRSHNVMRNEYERHIPDSISDENGEMTPSPHLSGNQEVFQDVEERLKNSPNIPEEWKTRTALEWFQFYLDTLKMDAAGDSSEAVAILEDFVEFVKESGIIDLKELYSDEMSGKTADPELNLGDAESMSCIEERWKFPEKVSFDSSPKCKTFFEHLPDVVDTL</sequence>
<evidence type="ECO:0000256" key="6">
    <source>
        <dbReference type="ARBA" id="ARBA00023065"/>
    </source>
</evidence>
<evidence type="ECO:0000256" key="5">
    <source>
        <dbReference type="ARBA" id="ARBA00022989"/>
    </source>
</evidence>
<reference evidence="15 16" key="2">
    <citation type="submission" date="2019-01" db="EMBL/GenBank/DDBJ databases">
        <title>The decoding of complex shrimp genome reveals the adaptation for benthos swimmer, frequently molting mechanism and breeding impact on genome.</title>
        <authorList>
            <person name="Sun Y."/>
            <person name="Gao Y."/>
            <person name="Yu Y."/>
        </authorList>
    </citation>
    <scope>NUCLEOTIDE SEQUENCE [LARGE SCALE GENOMIC DNA]</scope>
    <source>
        <tissue evidence="15">Muscle</tissue>
    </source>
</reference>
<evidence type="ECO:0000259" key="14">
    <source>
        <dbReference type="SMART" id="SM00079"/>
    </source>
</evidence>
<evidence type="ECO:0000256" key="4">
    <source>
        <dbReference type="ARBA" id="ARBA00022692"/>
    </source>
</evidence>
<dbReference type="GO" id="GO:0016020">
    <property type="term" value="C:membrane"/>
    <property type="evidence" value="ECO:0007669"/>
    <property type="project" value="UniProtKB-SubCell"/>
</dbReference>
<evidence type="ECO:0000256" key="1">
    <source>
        <dbReference type="ARBA" id="ARBA00004141"/>
    </source>
</evidence>
<dbReference type="InterPro" id="IPR019594">
    <property type="entry name" value="Glu/Gly-bd"/>
</dbReference>
<proteinExistence type="inferred from homology"/>
<reference evidence="15 16" key="1">
    <citation type="submission" date="2018-04" db="EMBL/GenBank/DDBJ databases">
        <authorList>
            <person name="Zhang X."/>
            <person name="Yuan J."/>
            <person name="Li F."/>
            <person name="Xiang J."/>
        </authorList>
    </citation>
    <scope>NUCLEOTIDE SEQUENCE [LARGE SCALE GENOMIC DNA]</scope>
    <source>
        <tissue evidence="15">Muscle</tissue>
    </source>
</reference>
<keyword evidence="5 13" id="KW-1133">Transmembrane helix</keyword>
<keyword evidence="8 15" id="KW-0675">Receptor</keyword>
<dbReference type="AlphaFoldDB" id="A0A3R7PC05"/>
<dbReference type="InterPro" id="IPR015683">
    <property type="entry name" value="Ionotropic_Glu_rcpt"/>
</dbReference>
<keyword evidence="9" id="KW-0325">Glycoprotein</keyword>
<evidence type="ECO:0000256" key="11">
    <source>
        <dbReference type="ARBA" id="ARBA00023303"/>
    </source>
</evidence>
<dbReference type="InterPro" id="IPR001320">
    <property type="entry name" value="Iontro_rcpt_C"/>
</dbReference>
<dbReference type="EMBL" id="QCYY01002962">
    <property type="protein sequence ID" value="ROT66294.1"/>
    <property type="molecule type" value="Genomic_DNA"/>
</dbReference>
<feature type="domain" description="Ionotropic glutamate receptor C-terminal" evidence="14">
    <location>
        <begin position="1"/>
        <end position="176"/>
    </location>
</feature>
<evidence type="ECO:0000256" key="7">
    <source>
        <dbReference type="ARBA" id="ARBA00023136"/>
    </source>
</evidence>
<dbReference type="GO" id="GO:0015276">
    <property type="term" value="F:ligand-gated monoatomic ion channel activity"/>
    <property type="evidence" value="ECO:0007669"/>
    <property type="project" value="InterPro"/>
</dbReference>
<gene>
    <name evidence="15" type="ORF">C7M84_015696</name>
</gene>